<accession>A0ABX5KBK6</accession>
<keyword evidence="2" id="KW-0238">DNA-binding</keyword>
<name>A0ABX5KBK6_9BURK</name>
<gene>
    <name evidence="6" type="ORF">C7402_12374</name>
</gene>
<feature type="region of interest" description="Disordered" evidence="4">
    <location>
        <begin position="318"/>
        <end position="359"/>
    </location>
</feature>
<sequence>MGPFSENAGASKPVEYVGGELRQIGLVLCDRFALADTAIVVEAFHALNTTMARYGKHAVRYNVRLLSAAGGRMTSASSVCVWTDSVESHVAAAPLRAIIFSGGSGIRDALRSDPFLGWLHRAQASCKQFLAIGESSAVLAHLGSFRRDIALASSNGRSFINVQSQALPADSAISAAVAVIEREHGEVIAAQIAKSIDPEFGSGLTDDIRRGVAATLSQPIQDAAQWMCANGDRDISLDEAAQIAAMSGRNFLRRFKLEVGMKPSEYLLKVRLDMACRLLTQTRLPVEKIARRCGINGGGRLSKLFREHLQLTPTEYRAERSDVQRDRKQSTEVERQSSAPFLVSENPREFSGVRGAGGE</sequence>
<feature type="compositionally biased region" description="Basic and acidic residues" evidence="4">
    <location>
        <begin position="318"/>
        <end position="335"/>
    </location>
</feature>
<dbReference type="InterPro" id="IPR029062">
    <property type="entry name" value="Class_I_gatase-like"/>
</dbReference>
<protein>
    <submittedName>
        <fullName evidence="6">Transcriptional regulator GlxA family with amidase domain</fullName>
    </submittedName>
</protein>
<dbReference type="Gene3D" id="1.10.10.60">
    <property type="entry name" value="Homeodomain-like"/>
    <property type="match status" value="2"/>
</dbReference>
<dbReference type="PANTHER" id="PTHR43280:SF2">
    <property type="entry name" value="HTH-TYPE TRANSCRIPTIONAL REGULATOR EXSA"/>
    <property type="match status" value="1"/>
</dbReference>
<evidence type="ECO:0000313" key="7">
    <source>
        <dbReference type="Proteomes" id="UP000245712"/>
    </source>
</evidence>
<keyword evidence="3" id="KW-0804">Transcription</keyword>
<dbReference type="InterPro" id="IPR009057">
    <property type="entry name" value="Homeodomain-like_sf"/>
</dbReference>
<dbReference type="PROSITE" id="PS00041">
    <property type="entry name" value="HTH_ARAC_FAMILY_1"/>
    <property type="match status" value="1"/>
</dbReference>
<dbReference type="PROSITE" id="PS01124">
    <property type="entry name" value="HTH_ARAC_FAMILY_2"/>
    <property type="match status" value="1"/>
</dbReference>
<dbReference type="EMBL" id="QEOB01000023">
    <property type="protein sequence ID" value="PVX72835.1"/>
    <property type="molecule type" value="Genomic_DNA"/>
</dbReference>
<reference evidence="6 7" key="1">
    <citation type="submission" date="2018-05" db="EMBL/GenBank/DDBJ databases">
        <title>Genomic Encyclopedia of Type Strains, Phase IV (KMG-V): Genome sequencing to study the core and pangenomes of soil and plant-associated prokaryotes.</title>
        <authorList>
            <person name="Whitman W."/>
        </authorList>
    </citation>
    <scope>NUCLEOTIDE SEQUENCE [LARGE SCALE GENOMIC DNA]</scope>
    <source>
        <strain evidence="6 7">SCZa-39</strain>
    </source>
</reference>
<keyword evidence="7" id="KW-1185">Reference proteome</keyword>
<evidence type="ECO:0000313" key="6">
    <source>
        <dbReference type="EMBL" id="PVX72835.1"/>
    </source>
</evidence>
<evidence type="ECO:0000256" key="4">
    <source>
        <dbReference type="SAM" id="MobiDB-lite"/>
    </source>
</evidence>
<keyword evidence="1" id="KW-0805">Transcription regulation</keyword>
<dbReference type="InterPro" id="IPR018060">
    <property type="entry name" value="HTH_AraC"/>
</dbReference>
<dbReference type="SMART" id="SM00342">
    <property type="entry name" value="HTH_ARAC"/>
    <property type="match status" value="1"/>
</dbReference>
<evidence type="ECO:0000256" key="3">
    <source>
        <dbReference type="ARBA" id="ARBA00023163"/>
    </source>
</evidence>
<dbReference type="Proteomes" id="UP000245712">
    <property type="component" value="Unassembled WGS sequence"/>
</dbReference>
<evidence type="ECO:0000256" key="1">
    <source>
        <dbReference type="ARBA" id="ARBA00023015"/>
    </source>
</evidence>
<evidence type="ECO:0000259" key="5">
    <source>
        <dbReference type="PROSITE" id="PS01124"/>
    </source>
</evidence>
<evidence type="ECO:0000256" key="2">
    <source>
        <dbReference type="ARBA" id="ARBA00023125"/>
    </source>
</evidence>
<feature type="domain" description="HTH araC/xylS-type" evidence="5">
    <location>
        <begin position="221"/>
        <end position="319"/>
    </location>
</feature>
<proteinExistence type="predicted"/>
<dbReference type="InterPro" id="IPR018062">
    <property type="entry name" value="HTH_AraC-typ_CS"/>
</dbReference>
<dbReference type="SUPFAM" id="SSF52317">
    <property type="entry name" value="Class I glutamine amidotransferase-like"/>
    <property type="match status" value="1"/>
</dbReference>
<organism evidence="6 7">
    <name type="scientific">Paraburkholderia unamae</name>
    <dbReference type="NCBI Taxonomy" id="219649"/>
    <lineage>
        <taxon>Bacteria</taxon>
        <taxon>Pseudomonadati</taxon>
        <taxon>Pseudomonadota</taxon>
        <taxon>Betaproteobacteria</taxon>
        <taxon>Burkholderiales</taxon>
        <taxon>Burkholderiaceae</taxon>
        <taxon>Paraburkholderia</taxon>
    </lineage>
</organism>
<comment type="caution">
    <text evidence="6">The sequence shown here is derived from an EMBL/GenBank/DDBJ whole genome shotgun (WGS) entry which is preliminary data.</text>
</comment>
<dbReference type="SUPFAM" id="SSF46689">
    <property type="entry name" value="Homeodomain-like"/>
    <property type="match status" value="2"/>
</dbReference>
<dbReference type="PANTHER" id="PTHR43280">
    <property type="entry name" value="ARAC-FAMILY TRANSCRIPTIONAL REGULATOR"/>
    <property type="match status" value="1"/>
</dbReference>
<dbReference type="Gene3D" id="3.40.50.880">
    <property type="match status" value="1"/>
</dbReference>
<dbReference type="Pfam" id="PF12833">
    <property type="entry name" value="HTH_18"/>
    <property type="match status" value="1"/>
</dbReference>